<dbReference type="Proteomes" id="UP001170624">
    <property type="component" value="Unassembled WGS sequence"/>
</dbReference>
<dbReference type="InterPro" id="IPR006976">
    <property type="entry name" value="VanZ-like"/>
</dbReference>
<dbReference type="EMBL" id="JAUOPU010000003">
    <property type="protein sequence ID" value="MDO6541867.1"/>
    <property type="molecule type" value="Genomic_DNA"/>
</dbReference>
<organism evidence="3 4">
    <name type="scientific">Photobacterium sanguinicancri</name>
    <dbReference type="NCBI Taxonomy" id="875932"/>
    <lineage>
        <taxon>Bacteria</taxon>
        <taxon>Pseudomonadati</taxon>
        <taxon>Pseudomonadota</taxon>
        <taxon>Gammaproteobacteria</taxon>
        <taxon>Vibrionales</taxon>
        <taxon>Vibrionaceae</taxon>
        <taxon>Photobacterium</taxon>
    </lineage>
</organism>
<dbReference type="AlphaFoldDB" id="A0AAW7Y0T8"/>
<feature type="transmembrane region" description="Helical" evidence="1">
    <location>
        <begin position="20"/>
        <end position="44"/>
    </location>
</feature>
<keyword evidence="1" id="KW-1133">Transmembrane helix</keyword>
<dbReference type="PANTHER" id="PTHR28008">
    <property type="entry name" value="DOMAIN PROTEIN, PUTATIVE (AFU_ORTHOLOGUE AFUA_3G10980)-RELATED"/>
    <property type="match status" value="1"/>
</dbReference>
<evidence type="ECO:0000313" key="4">
    <source>
        <dbReference type="Proteomes" id="UP001170624"/>
    </source>
</evidence>
<sequence>MHSFSGESSNSMKNQPMRKLIFIGYGALICLLSLTQVELLHLTFIYHDKVEHFAAYSLFTLLAYFSTKSKRWAYILCIAIVIYGGILEILQASSTGRIASIADFIANVLGVIGGIVIIKVYRSNTSQLIR</sequence>
<accession>A0AAW7Y0T8</accession>
<feature type="transmembrane region" description="Helical" evidence="1">
    <location>
        <begin position="50"/>
        <end position="65"/>
    </location>
</feature>
<proteinExistence type="predicted"/>
<evidence type="ECO:0000256" key="1">
    <source>
        <dbReference type="SAM" id="Phobius"/>
    </source>
</evidence>
<feature type="transmembrane region" description="Helical" evidence="1">
    <location>
        <begin position="98"/>
        <end position="121"/>
    </location>
</feature>
<dbReference type="PANTHER" id="PTHR28008:SF1">
    <property type="entry name" value="DOMAIN PROTEIN, PUTATIVE (AFU_ORTHOLOGUE AFUA_3G10980)-RELATED"/>
    <property type="match status" value="1"/>
</dbReference>
<comment type="caution">
    <text evidence="3">The sequence shown here is derived from an EMBL/GenBank/DDBJ whole genome shotgun (WGS) entry which is preliminary data.</text>
</comment>
<dbReference type="NCBIfam" id="NF037970">
    <property type="entry name" value="vanZ_1"/>
    <property type="match status" value="1"/>
</dbReference>
<evidence type="ECO:0000313" key="3">
    <source>
        <dbReference type="EMBL" id="MDO6541867.1"/>
    </source>
</evidence>
<protein>
    <submittedName>
        <fullName evidence="3">VanZ family protein</fullName>
    </submittedName>
</protein>
<feature type="transmembrane region" description="Helical" evidence="1">
    <location>
        <begin position="72"/>
        <end position="92"/>
    </location>
</feature>
<reference evidence="3" key="1">
    <citation type="submission" date="2023-07" db="EMBL/GenBank/DDBJ databases">
        <title>Genome content predicts the carbon catabolic preferences of heterotrophic bacteria.</title>
        <authorList>
            <person name="Gralka M."/>
        </authorList>
    </citation>
    <scope>NUCLEOTIDE SEQUENCE</scope>
    <source>
        <strain evidence="3">G2M05</strain>
    </source>
</reference>
<keyword evidence="1" id="KW-0472">Membrane</keyword>
<evidence type="ECO:0000259" key="2">
    <source>
        <dbReference type="Pfam" id="PF04892"/>
    </source>
</evidence>
<feature type="domain" description="VanZ-like" evidence="2">
    <location>
        <begin position="47"/>
        <end position="120"/>
    </location>
</feature>
<dbReference type="RefSeq" id="WP_275657112.1">
    <property type="nucleotide sequence ID" value="NZ_CANMLA010000012.1"/>
</dbReference>
<keyword evidence="1" id="KW-0812">Transmembrane</keyword>
<name>A0AAW7Y0T8_9GAMM</name>
<gene>
    <name evidence="3" type="ORF">Q4568_04960</name>
</gene>
<dbReference type="Pfam" id="PF04892">
    <property type="entry name" value="VanZ"/>
    <property type="match status" value="1"/>
</dbReference>